<accession>A0ABM4SYG8</accession>
<protein>
    <submittedName>
        <fullName evidence="3">Basic salivary proline-rich protein 3-like</fullName>
    </submittedName>
</protein>
<sequence>MNEEDESQLAAPRGQPPGRQGRWAFLAADGHSPRSPGRSGGPQRPGTGQGPPGAEGRAGRRGLALGRQLRGKPGEGAKEEGPPRPEAAEAKQKPKPEETKRDAARPCPAAAAAARLSRRVRDGRRRLPRPRHGPKPPRRADEPPPPTAGLSPLAPRLPACPPSWDMARSTPRGCSPR</sequence>
<feature type="compositionally biased region" description="Low complexity" evidence="1">
    <location>
        <begin position="33"/>
        <end position="46"/>
    </location>
</feature>
<gene>
    <name evidence="3" type="primary">LOC109564735</name>
</gene>
<evidence type="ECO:0000313" key="3">
    <source>
        <dbReference type="RefSeq" id="XP_070652855.1"/>
    </source>
</evidence>
<name>A0ABM4SYG8_BOSIN</name>
<dbReference type="Proteomes" id="UP001652663">
    <property type="component" value="Chromosome 1"/>
</dbReference>
<reference evidence="2" key="1">
    <citation type="submission" date="2025-05" db="UniProtKB">
        <authorList>
            <consortium name="RefSeq"/>
        </authorList>
    </citation>
    <scope>NUCLEOTIDE SEQUENCE [LARGE SCALE GENOMIC DNA]</scope>
</reference>
<evidence type="ECO:0000313" key="2">
    <source>
        <dbReference type="Proteomes" id="UP001652663"/>
    </source>
</evidence>
<evidence type="ECO:0000256" key="1">
    <source>
        <dbReference type="SAM" id="MobiDB-lite"/>
    </source>
</evidence>
<organism evidence="2 3">
    <name type="scientific">Bos indicus</name>
    <name type="common">Zebu</name>
    <dbReference type="NCBI Taxonomy" id="9915"/>
    <lineage>
        <taxon>Eukaryota</taxon>
        <taxon>Metazoa</taxon>
        <taxon>Chordata</taxon>
        <taxon>Craniata</taxon>
        <taxon>Vertebrata</taxon>
        <taxon>Euteleostomi</taxon>
        <taxon>Mammalia</taxon>
        <taxon>Eutheria</taxon>
        <taxon>Laurasiatheria</taxon>
        <taxon>Artiodactyla</taxon>
        <taxon>Ruminantia</taxon>
        <taxon>Pecora</taxon>
        <taxon>Bovidae</taxon>
        <taxon>Bovinae</taxon>
        <taxon>Bos</taxon>
    </lineage>
</organism>
<feature type="compositionally biased region" description="Basic and acidic residues" evidence="1">
    <location>
        <begin position="72"/>
        <end position="104"/>
    </location>
</feature>
<proteinExistence type="predicted"/>
<feature type="compositionally biased region" description="Low complexity" evidence="1">
    <location>
        <begin position="105"/>
        <end position="115"/>
    </location>
</feature>
<dbReference type="RefSeq" id="XP_070652855.1">
    <property type="nucleotide sequence ID" value="XM_070796754.1"/>
</dbReference>
<reference evidence="3" key="2">
    <citation type="submission" date="2025-08" db="UniProtKB">
        <authorList>
            <consortium name="RefSeq"/>
        </authorList>
    </citation>
    <scope>IDENTIFICATION</scope>
    <source>
        <tissue evidence="3">Blood</tissue>
    </source>
</reference>
<feature type="region of interest" description="Disordered" evidence="1">
    <location>
        <begin position="1"/>
        <end position="177"/>
    </location>
</feature>
<dbReference type="GeneID" id="109564735"/>
<keyword evidence="2" id="KW-1185">Reference proteome</keyword>
<feature type="compositionally biased region" description="Basic residues" evidence="1">
    <location>
        <begin position="116"/>
        <end position="137"/>
    </location>
</feature>